<accession>A0A9D1UHN9</accession>
<dbReference type="AlphaFoldDB" id="A0A9D1UHN9"/>
<protein>
    <submittedName>
        <fullName evidence="3">Class I SAM-dependent methyltransferase</fullName>
    </submittedName>
</protein>
<dbReference type="Gene3D" id="3.40.50.150">
    <property type="entry name" value="Vaccinia Virus protein VP39"/>
    <property type="match status" value="1"/>
</dbReference>
<name>A0A9D1UHN9_9BACT</name>
<dbReference type="InterPro" id="IPR029063">
    <property type="entry name" value="SAM-dependent_MTases_sf"/>
</dbReference>
<dbReference type="Proteomes" id="UP000824267">
    <property type="component" value="Unassembled WGS sequence"/>
</dbReference>
<proteinExistence type="predicted"/>
<evidence type="ECO:0000259" key="2">
    <source>
        <dbReference type="Pfam" id="PF13649"/>
    </source>
</evidence>
<feature type="domain" description="Methyltransferase" evidence="2">
    <location>
        <begin position="38"/>
        <end position="129"/>
    </location>
</feature>
<evidence type="ECO:0000313" key="4">
    <source>
        <dbReference type="Proteomes" id="UP000824267"/>
    </source>
</evidence>
<reference evidence="3" key="1">
    <citation type="journal article" date="2021" name="PeerJ">
        <title>Extensive microbial diversity within the chicken gut microbiome revealed by metagenomics and culture.</title>
        <authorList>
            <person name="Gilroy R."/>
            <person name="Ravi A."/>
            <person name="Getino M."/>
            <person name="Pursley I."/>
            <person name="Horton D.L."/>
            <person name="Alikhan N.F."/>
            <person name="Baker D."/>
            <person name="Gharbi K."/>
            <person name="Hall N."/>
            <person name="Watson M."/>
            <person name="Adriaenssens E.M."/>
            <person name="Foster-Nyarko E."/>
            <person name="Jarju S."/>
            <person name="Secka A."/>
            <person name="Antonio M."/>
            <person name="Oren A."/>
            <person name="Chaudhuri R.R."/>
            <person name="La Ragione R."/>
            <person name="Hildebrand F."/>
            <person name="Pallen M.J."/>
        </authorList>
    </citation>
    <scope>NUCLEOTIDE SEQUENCE</scope>
    <source>
        <strain evidence="3">Gambia16-930</strain>
    </source>
</reference>
<evidence type="ECO:0000256" key="1">
    <source>
        <dbReference type="ARBA" id="ARBA00022679"/>
    </source>
</evidence>
<sequence>MQKRHKDRRQYFDEEVQTTEKYYIPYLEKYLESFPDTVFEVGCGEGGNLLPFARRGSDVVGLDIEEERIEQAKDFFGQNGQNGLFIACDILSLKGLDRRFRLIMLHDVIEHIMDKKALLLLLKDYLESDGFIYIGFPAWYMPFGGHQQIARNGFVSHCPFLHLLPYALYSRLLNMLEKDKGIVRELLSVKRTRCTIEMFRRLAEQTGYEIVNEQLYFINPHYEVKFGLKPRKLCGFIGAIPFVRNFFSTSCFYLIRSKK</sequence>
<evidence type="ECO:0000313" key="3">
    <source>
        <dbReference type="EMBL" id="HIW88182.1"/>
    </source>
</evidence>
<dbReference type="SUPFAM" id="SSF53335">
    <property type="entry name" value="S-adenosyl-L-methionine-dependent methyltransferases"/>
    <property type="match status" value="1"/>
</dbReference>
<dbReference type="InterPro" id="IPR041698">
    <property type="entry name" value="Methyltransf_25"/>
</dbReference>
<reference evidence="3" key="2">
    <citation type="submission" date="2021-04" db="EMBL/GenBank/DDBJ databases">
        <authorList>
            <person name="Gilroy R."/>
        </authorList>
    </citation>
    <scope>NUCLEOTIDE SEQUENCE</scope>
    <source>
        <strain evidence="3">Gambia16-930</strain>
    </source>
</reference>
<organism evidence="3 4">
    <name type="scientific">Candidatus Onthomorpha intestinigallinarum</name>
    <dbReference type="NCBI Taxonomy" id="2840880"/>
    <lineage>
        <taxon>Bacteria</taxon>
        <taxon>Pseudomonadati</taxon>
        <taxon>Bacteroidota</taxon>
        <taxon>Bacteroidia</taxon>
        <taxon>Bacteroidales</taxon>
        <taxon>Candidatus Onthomorpha</taxon>
    </lineage>
</organism>
<dbReference type="GO" id="GO:0008168">
    <property type="term" value="F:methyltransferase activity"/>
    <property type="evidence" value="ECO:0007669"/>
    <property type="project" value="UniProtKB-KW"/>
</dbReference>
<dbReference type="PANTHER" id="PTHR43861">
    <property type="entry name" value="TRANS-ACONITATE 2-METHYLTRANSFERASE-RELATED"/>
    <property type="match status" value="1"/>
</dbReference>
<keyword evidence="1" id="KW-0808">Transferase</keyword>
<dbReference type="Pfam" id="PF13649">
    <property type="entry name" value="Methyltransf_25"/>
    <property type="match status" value="1"/>
</dbReference>
<comment type="caution">
    <text evidence="3">The sequence shown here is derived from an EMBL/GenBank/DDBJ whole genome shotgun (WGS) entry which is preliminary data.</text>
</comment>
<keyword evidence="3" id="KW-0489">Methyltransferase</keyword>
<dbReference type="GO" id="GO:0032259">
    <property type="term" value="P:methylation"/>
    <property type="evidence" value="ECO:0007669"/>
    <property type="project" value="UniProtKB-KW"/>
</dbReference>
<dbReference type="EMBL" id="DXGG01000248">
    <property type="protein sequence ID" value="HIW88182.1"/>
    <property type="molecule type" value="Genomic_DNA"/>
</dbReference>
<gene>
    <name evidence="3" type="ORF">IAC47_07960</name>
</gene>
<dbReference type="CDD" id="cd02440">
    <property type="entry name" value="AdoMet_MTases"/>
    <property type="match status" value="1"/>
</dbReference>